<proteinExistence type="predicted"/>
<reference evidence="1" key="1">
    <citation type="submission" date="2014-11" db="EMBL/GenBank/DDBJ databases">
        <authorList>
            <person name="Amaro Gonzalez C."/>
        </authorList>
    </citation>
    <scope>NUCLEOTIDE SEQUENCE</scope>
</reference>
<evidence type="ECO:0000313" key="1">
    <source>
        <dbReference type="EMBL" id="JAH81412.1"/>
    </source>
</evidence>
<organism evidence="1">
    <name type="scientific">Anguilla anguilla</name>
    <name type="common">European freshwater eel</name>
    <name type="synonym">Muraena anguilla</name>
    <dbReference type="NCBI Taxonomy" id="7936"/>
    <lineage>
        <taxon>Eukaryota</taxon>
        <taxon>Metazoa</taxon>
        <taxon>Chordata</taxon>
        <taxon>Craniata</taxon>
        <taxon>Vertebrata</taxon>
        <taxon>Euteleostomi</taxon>
        <taxon>Actinopterygii</taxon>
        <taxon>Neopterygii</taxon>
        <taxon>Teleostei</taxon>
        <taxon>Anguilliformes</taxon>
        <taxon>Anguillidae</taxon>
        <taxon>Anguilla</taxon>
    </lineage>
</organism>
<dbReference type="AlphaFoldDB" id="A0A0E9VTM9"/>
<dbReference type="EMBL" id="GBXM01027165">
    <property type="protein sequence ID" value="JAH81412.1"/>
    <property type="molecule type" value="Transcribed_RNA"/>
</dbReference>
<protein>
    <submittedName>
        <fullName evidence="1">Uncharacterized protein</fullName>
    </submittedName>
</protein>
<sequence length="30" mass="3380">MGSLIKAKRYNSNNLTACTVLLILEIIHIH</sequence>
<name>A0A0E9VTM9_ANGAN</name>
<accession>A0A0E9VTM9</accession>
<reference evidence="1" key="2">
    <citation type="journal article" date="2015" name="Fish Shellfish Immunol.">
        <title>Early steps in the European eel (Anguilla anguilla)-Vibrio vulnificus interaction in the gills: Role of the RtxA13 toxin.</title>
        <authorList>
            <person name="Callol A."/>
            <person name="Pajuelo D."/>
            <person name="Ebbesson L."/>
            <person name="Teles M."/>
            <person name="MacKenzie S."/>
            <person name="Amaro C."/>
        </authorList>
    </citation>
    <scope>NUCLEOTIDE SEQUENCE</scope>
</reference>